<sequence>MKKIFITGSNGFVGKSLIKELDQKHILYLAGDRKYYGDIEKQTNWKELLDDCDVVVHLAARVHVMEEKEIDPLVAFRKINVEATINLAQAAKQVGVKRFIYISSIKVNGEETGEAPFSADDKPHPQDPYGVSKMEAEIELMQLHEAGIFEVVIIRPPLIYGPGVKANFEKLFWLVKKDLPIPFGRVLNKRSLVSVFNLASLIIHCMDHPKASGEVFLVSDDKNYSLRDLIILMGKTLGKHPHILPVPVGLMKCGLSFIGKTSYADRLFGNLHVDIEKTKMLLDWKPPFTFEETFKR</sequence>
<evidence type="ECO:0000256" key="1">
    <source>
        <dbReference type="ARBA" id="ARBA00007637"/>
    </source>
</evidence>
<dbReference type="CDD" id="cd05232">
    <property type="entry name" value="UDP_G4E_4_SDR_e"/>
    <property type="match status" value="1"/>
</dbReference>
<dbReference type="PANTHER" id="PTHR43000">
    <property type="entry name" value="DTDP-D-GLUCOSE 4,6-DEHYDRATASE-RELATED"/>
    <property type="match status" value="1"/>
</dbReference>
<evidence type="ECO:0000259" key="2">
    <source>
        <dbReference type="Pfam" id="PF01370"/>
    </source>
</evidence>
<proteinExistence type="inferred from homology"/>
<dbReference type="SUPFAM" id="SSF51735">
    <property type="entry name" value="NAD(P)-binding Rossmann-fold domains"/>
    <property type="match status" value="1"/>
</dbReference>
<comment type="caution">
    <text evidence="3">The sequence shown here is derived from an EMBL/GenBank/DDBJ whole genome shotgun (WGS) entry which is preliminary data.</text>
</comment>
<evidence type="ECO:0000313" key="3">
    <source>
        <dbReference type="EMBL" id="MEA9356643.1"/>
    </source>
</evidence>
<dbReference type="InterPro" id="IPR001509">
    <property type="entry name" value="Epimerase_deHydtase"/>
</dbReference>
<feature type="domain" description="NAD-dependent epimerase/dehydratase" evidence="2">
    <location>
        <begin position="4"/>
        <end position="216"/>
    </location>
</feature>
<keyword evidence="4" id="KW-1185">Reference proteome</keyword>
<organism evidence="3 4">
    <name type="scientific">Bacteriovorax antarcticus</name>
    <dbReference type="NCBI Taxonomy" id="3088717"/>
    <lineage>
        <taxon>Bacteria</taxon>
        <taxon>Pseudomonadati</taxon>
        <taxon>Bdellovibrionota</taxon>
        <taxon>Bacteriovoracia</taxon>
        <taxon>Bacteriovoracales</taxon>
        <taxon>Bacteriovoracaceae</taxon>
        <taxon>Bacteriovorax</taxon>
    </lineage>
</organism>
<name>A0ABU5VUB9_9BACT</name>
<dbReference type="Pfam" id="PF01370">
    <property type="entry name" value="Epimerase"/>
    <property type="match status" value="1"/>
</dbReference>
<dbReference type="Gene3D" id="3.40.50.720">
    <property type="entry name" value="NAD(P)-binding Rossmann-like Domain"/>
    <property type="match status" value="1"/>
</dbReference>
<dbReference type="RefSeq" id="WP_323576452.1">
    <property type="nucleotide sequence ID" value="NZ_JAYGJQ010000002.1"/>
</dbReference>
<protein>
    <submittedName>
        <fullName evidence="3">SDR family oxidoreductase</fullName>
    </submittedName>
</protein>
<accession>A0ABU5VUB9</accession>
<dbReference type="Proteomes" id="UP001302274">
    <property type="component" value="Unassembled WGS sequence"/>
</dbReference>
<dbReference type="InterPro" id="IPR036291">
    <property type="entry name" value="NAD(P)-bd_dom_sf"/>
</dbReference>
<comment type="similarity">
    <text evidence="1">Belongs to the NAD(P)-dependent epimerase/dehydratase family.</text>
</comment>
<dbReference type="EMBL" id="JAYGJQ010000002">
    <property type="protein sequence ID" value="MEA9356643.1"/>
    <property type="molecule type" value="Genomic_DNA"/>
</dbReference>
<reference evidence="3 4" key="1">
    <citation type="submission" date="2023-11" db="EMBL/GenBank/DDBJ databases">
        <title>A Novel Polar Bacteriovorax (B. antarcticus) Isolated from the Biocrust in Antarctica.</title>
        <authorList>
            <person name="Mun W."/>
            <person name="Choi S.Y."/>
            <person name="Mitchell R.J."/>
        </authorList>
    </citation>
    <scope>NUCLEOTIDE SEQUENCE [LARGE SCALE GENOMIC DNA]</scope>
    <source>
        <strain evidence="3 4">PP10</strain>
    </source>
</reference>
<evidence type="ECO:0000313" key="4">
    <source>
        <dbReference type="Proteomes" id="UP001302274"/>
    </source>
</evidence>
<gene>
    <name evidence="3" type="ORF">SHI21_10525</name>
</gene>